<accession>A0A914AJ34</accession>
<evidence type="ECO:0000313" key="2">
    <source>
        <dbReference type="Proteomes" id="UP000887568"/>
    </source>
</evidence>
<organism evidence="1 2">
    <name type="scientific">Patiria miniata</name>
    <name type="common">Bat star</name>
    <name type="synonym">Asterina miniata</name>
    <dbReference type="NCBI Taxonomy" id="46514"/>
    <lineage>
        <taxon>Eukaryota</taxon>
        <taxon>Metazoa</taxon>
        <taxon>Echinodermata</taxon>
        <taxon>Eleutherozoa</taxon>
        <taxon>Asterozoa</taxon>
        <taxon>Asteroidea</taxon>
        <taxon>Valvatacea</taxon>
        <taxon>Valvatida</taxon>
        <taxon>Asterinidae</taxon>
        <taxon>Patiria</taxon>
    </lineage>
</organism>
<protein>
    <recommendedName>
        <fullName evidence="3">SET domain-containing protein</fullName>
    </recommendedName>
</protein>
<dbReference type="OrthoDB" id="16287at2759"/>
<keyword evidence="2" id="KW-1185">Reference proteome</keyword>
<name>A0A914AJ34_PATMI</name>
<proteinExistence type="predicted"/>
<dbReference type="RefSeq" id="XP_038063414.1">
    <property type="nucleotide sequence ID" value="XM_038207486.1"/>
</dbReference>
<evidence type="ECO:0000313" key="1">
    <source>
        <dbReference type="EnsemblMetazoa" id="XP_038063414.1"/>
    </source>
</evidence>
<sequence>MRVIMNVNTPALCLLSIEPIVNGSEILYDYGVNELPWKSNQVKPYIPNITVTCSSKTGNTQVIAPSSDVHTSDITTISATSTDHNLPCLPISVVSGETTASSSDVHTSVITTISATSTDHNLPCLPISVVSGETTASSR</sequence>
<dbReference type="GeneID" id="119734130"/>
<dbReference type="AlphaFoldDB" id="A0A914AJ34"/>
<dbReference type="Proteomes" id="UP000887568">
    <property type="component" value="Unplaced"/>
</dbReference>
<reference evidence="1" key="1">
    <citation type="submission" date="2022-11" db="UniProtKB">
        <authorList>
            <consortium name="EnsemblMetazoa"/>
        </authorList>
    </citation>
    <scope>IDENTIFICATION</scope>
</reference>
<dbReference type="EnsemblMetazoa" id="XM_038207486.1">
    <property type="protein sequence ID" value="XP_038063414.1"/>
    <property type="gene ID" value="LOC119734130"/>
</dbReference>
<evidence type="ECO:0008006" key="3">
    <source>
        <dbReference type="Google" id="ProtNLM"/>
    </source>
</evidence>